<proteinExistence type="inferred from homology"/>
<dbReference type="AlphaFoldDB" id="A0AAW2HGI9"/>
<comment type="caution">
    <text evidence="5">The sequence shown here is derived from an EMBL/GenBank/DDBJ whole genome shotgun (WGS) entry which is preliminary data.</text>
</comment>
<feature type="region of interest" description="Disordered" evidence="4">
    <location>
        <begin position="1"/>
        <end position="28"/>
    </location>
</feature>
<gene>
    <name evidence="5" type="ORF">PYX00_010688</name>
</gene>
<evidence type="ECO:0000256" key="3">
    <source>
        <dbReference type="SAM" id="Coils"/>
    </source>
</evidence>
<feature type="region of interest" description="Disordered" evidence="4">
    <location>
        <begin position="163"/>
        <end position="186"/>
    </location>
</feature>
<name>A0AAW2HGI9_9NEOP</name>
<keyword evidence="2 3" id="KW-0175">Coiled coil</keyword>
<evidence type="ECO:0008006" key="6">
    <source>
        <dbReference type="Google" id="ProtNLM"/>
    </source>
</evidence>
<evidence type="ECO:0000256" key="1">
    <source>
        <dbReference type="ARBA" id="ARBA00005702"/>
    </source>
</evidence>
<dbReference type="Pfam" id="PF04201">
    <property type="entry name" value="TPD52"/>
    <property type="match status" value="1"/>
</dbReference>
<evidence type="ECO:0000256" key="4">
    <source>
        <dbReference type="SAM" id="MobiDB-lite"/>
    </source>
</evidence>
<dbReference type="GO" id="GO:0005737">
    <property type="term" value="C:cytoplasm"/>
    <property type="evidence" value="ECO:0007669"/>
    <property type="project" value="TreeGrafter"/>
</dbReference>
<dbReference type="InterPro" id="IPR007327">
    <property type="entry name" value="TPD52"/>
</dbReference>
<evidence type="ECO:0000313" key="5">
    <source>
        <dbReference type="EMBL" id="KAL0268907.1"/>
    </source>
</evidence>
<protein>
    <recommendedName>
        <fullName evidence="6">Tumor protein D52</fullName>
    </recommendedName>
</protein>
<accession>A0AAW2HGI9</accession>
<dbReference type="PANTHER" id="PTHR19307">
    <property type="entry name" value="TUMOR PROTEIN D52"/>
    <property type="match status" value="1"/>
</dbReference>
<evidence type="ECO:0000256" key="2">
    <source>
        <dbReference type="ARBA" id="ARBA00023054"/>
    </source>
</evidence>
<organism evidence="5">
    <name type="scientific">Menopon gallinae</name>
    <name type="common">poultry shaft louse</name>
    <dbReference type="NCBI Taxonomy" id="328185"/>
    <lineage>
        <taxon>Eukaryota</taxon>
        <taxon>Metazoa</taxon>
        <taxon>Ecdysozoa</taxon>
        <taxon>Arthropoda</taxon>
        <taxon>Hexapoda</taxon>
        <taxon>Insecta</taxon>
        <taxon>Pterygota</taxon>
        <taxon>Neoptera</taxon>
        <taxon>Paraneoptera</taxon>
        <taxon>Psocodea</taxon>
        <taxon>Troctomorpha</taxon>
        <taxon>Phthiraptera</taxon>
        <taxon>Amblycera</taxon>
        <taxon>Menoponidae</taxon>
        <taxon>Menopon</taxon>
    </lineage>
</organism>
<comment type="similarity">
    <text evidence="1">Belongs to the TPD52 family.</text>
</comment>
<reference evidence="5" key="1">
    <citation type="journal article" date="2024" name="Gigascience">
        <title>Chromosome-level genome of the poultry shaft louse Menopon gallinae provides insight into the host-switching and adaptive evolution of parasitic lice.</title>
        <authorList>
            <person name="Xu Y."/>
            <person name="Ma L."/>
            <person name="Liu S."/>
            <person name="Liang Y."/>
            <person name="Liu Q."/>
            <person name="He Z."/>
            <person name="Tian L."/>
            <person name="Duan Y."/>
            <person name="Cai W."/>
            <person name="Li H."/>
            <person name="Song F."/>
        </authorList>
    </citation>
    <scope>NUCLEOTIDE SEQUENCE</scope>
    <source>
        <strain evidence="5">Cailab_2023a</strain>
    </source>
</reference>
<sequence>MSSPMEDDGTPVIVTPDESELEGLTEEERAQKRKLWQEELAKREEEIQTLRHVLQSKIREAQDLKRKLGISVWKEFTDDLSQGVRTVKESNVYQKTESVVKATAESTRSLLGGLTGGFTQKIGQLKNSESFRSFEEKVGSAYENVKTKVSSRSSSVQNFDDVIRDMPARGGSTVTSPSIPEGKPLP</sequence>
<dbReference type="EMBL" id="JARGDH010000005">
    <property type="protein sequence ID" value="KAL0268907.1"/>
    <property type="molecule type" value="Genomic_DNA"/>
</dbReference>
<feature type="coiled-coil region" evidence="3">
    <location>
        <begin position="33"/>
        <end position="67"/>
    </location>
</feature>
<dbReference type="PANTHER" id="PTHR19307:SF14">
    <property type="entry name" value="TUMOR PROTEIN D52"/>
    <property type="match status" value="1"/>
</dbReference>